<dbReference type="Gene3D" id="3.90.228.10">
    <property type="match status" value="1"/>
</dbReference>
<dbReference type="SUPFAM" id="SSF56399">
    <property type="entry name" value="ADP-ribosylation"/>
    <property type="match status" value="1"/>
</dbReference>
<proteinExistence type="predicted"/>
<keyword evidence="2" id="KW-1185">Reference proteome</keyword>
<accession>A0ABU6TQ64</accession>
<dbReference type="Proteomes" id="UP001341840">
    <property type="component" value="Unassembled WGS sequence"/>
</dbReference>
<evidence type="ECO:0000313" key="1">
    <source>
        <dbReference type="EMBL" id="MED6150580.1"/>
    </source>
</evidence>
<gene>
    <name evidence="1" type="ORF">PIB30_073688</name>
</gene>
<protein>
    <submittedName>
        <fullName evidence="1">Uncharacterized protein</fullName>
    </submittedName>
</protein>
<dbReference type="PANTHER" id="PTHR31681">
    <property type="entry name" value="C2H2-LIKE ZINC FINGER PROTEIN"/>
    <property type="match status" value="1"/>
</dbReference>
<reference evidence="1 2" key="1">
    <citation type="journal article" date="2023" name="Plants (Basel)">
        <title>Bridging the Gap: Combining Genomics and Transcriptomics Approaches to Understand Stylosanthes scabra, an Orphan Legume from the Brazilian Caatinga.</title>
        <authorList>
            <person name="Ferreira-Neto J.R.C."/>
            <person name="da Silva M.D."/>
            <person name="Binneck E."/>
            <person name="de Melo N.F."/>
            <person name="da Silva R.H."/>
            <person name="de Melo A.L.T.M."/>
            <person name="Pandolfi V."/>
            <person name="Bustamante F.O."/>
            <person name="Brasileiro-Vidal A.C."/>
            <person name="Benko-Iseppon A.M."/>
        </authorList>
    </citation>
    <scope>NUCLEOTIDE SEQUENCE [LARGE SCALE GENOMIC DNA]</scope>
    <source>
        <tissue evidence="1">Leaves</tissue>
    </source>
</reference>
<comment type="caution">
    <text evidence="1">The sequence shown here is derived from an EMBL/GenBank/DDBJ whole genome shotgun (WGS) entry which is preliminary data.</text>
</comment>
<organism evidence="1 2">
    <name type="scientific">Stylosanthes scabra</name>
    <dbReference type="NCBI Taxonomy" id="79078"/>
    <lineage>
        <taxon>Eukaryota</taxon>
        <taxon>Viridiplantae</taxon>
        <taxon>Streptophyta</taxon>
        <taxon>Embryophyta</taxon>
        <taxon>Tracheophyta</taxon>
        <taxon>Spermatophyta</taxon>
        <taxon>Magnoliopsida</taxon>
        <taxon>eudicotyledons</taxon>
        <taxon>Gunneridae</taxon>
        <taxon>Pentapetalae</taxon>
        <taxon>rosids</taxon>
        <taxon>fabids</taxon>
        <taxon>Fabales</taxon>
        <taxon>Fabaceae</taxon>
        <taxon>Papilionoideae</taxon>
        <taxon>50 kb inversion clade</taxon>
        <taxon>dalbergioids sensu lato</taxon>
        <taxon>Dalbergieae</taxon>
        <taxon>Pterocarpus clade</taxon>
        <taxon>Stylosanthes</taxon>
    </lineage>
</organism>
<evidence type="ECO:0000313" key="2">
    <source>
        <dbReference type="Proteomes" id="UP001341840"/>
    </source>
</evidence>
<dbReference type="EMBL" id="JASCZI010091520">
    <property type="protein sequence ID" value="MED6150580.1"/>
    <property type="molecule type" value="Genomic_DNA"/>
</dbReference>
<dbReference type="PANTHER" id="PTHR31681:SF34">
    <property type="entry name" value="DUF295 DOMAIN-CONTAINING PROTEIN"/>
    <property type="match status" value="1"/>
</dbReference>
<sequence>MQALWVSLKDNVKCGSKLSDVIRQQPPKCGKGSSICVSEKEKKINEYNNDHNDPPLETPPSIVVSRPNNSLARLHELSVGDPSRKIVEMIFQKAWMNTSKPLRKIKTVLRVSYSEQVLERFEKYREKVKNNADERRHPRSTVDGNELLRFYATTVRCFQGKPVKRVHDLCKDHSCCLCQTIQFNFNTEHAKIQLNDATTRVRIVKRAAIVCRIIAGTSMNEVDGEYEGPVSSNGLGEIQFSLEKFVVKNPSSILPCFVIIFS</sequence>
<name>A0ABU6TQ64_9FABA</name>